<sequence>MTDGYIYCFSNQSMPGILKIGMTERTPEIRLNEANRSDTWRPPTLYKIEFAKKVLNPKQKETTLHKLLSQYTERINPKGEFFRVSTEEVKTFFDLIDGDLWVKDPEEEEEDEEDNLSTISKCRDTRKCFTNGQRIRHTIGINKTWIGTYDSSNNGIMYNGKMYQGRSPLNQFAKSHYETERNDRVSNVNAWSECECEVNEKWISTYNL</sequence>
<evidence type="ECO:0000259" key="1">
    <source>
        <dbReference type="SMART" id="SM00974"/>
    </source>
</evidence>
<accession>A0A6C0JCC2</accession>
<protein>
    <recommendedName>
        <fullName evidence="1">Bacteriophage T5 Orf172 DNA-binding domain-containing protein</fullName>
    </recommendedName>
</protein>
<dbReference type="EMBL" id="MN740368">
    <property type="protein sequence ID" value="QHU03023.1"/>
    <property type="molecule type" value="Genomic_DNA"/>
</dbReference>
<proteinExistence type="predicted"/>
<reference evidence="2" key="1">
    <citation type="journal article" date="2020" name="Nature">
        <title>Giant virus diversity and host interactions through global metagenomics.</title>
        <authorList>
            <person name="Schulz F."/>
            <person name="Roux S."/>
            <person name="Paez-Espino D."/>
            <person name="Jungbluth S."/>
            <person name="Walsh D.A."/>
            <person name="Denef V.J."/>
            <person name="McMahon K.D."/>
            <person name="Konstantinidis K.T."/>
            <person name="Eloe-Fadrosh E.A."/>
            <person name="Kyrpides N.C."/>
            <person name="Woyke T."/>
        </authorList>
    </citation>
    <scope>NUCLEOTIDE SEQUENCE</scope>
    <source>
        <strain evidence="2">GVMAG-M-3300025890-48</strain>
    </source>
</reference>
<name>A0A6C0JCC2_9ZZZZ</name>
<feature type="domain" description="Bacteriophage T5 Orf172 DNA-binding" evidence="1">
    <location>
        <begin position="12"/>
        <end position="96"/>
    </location>
</feature>
<dbReference type="SMART" id="SM00974">
    <property type="entry name" value="T5orf172"/>
    <property type="match status" value="1"/>
</dbReference>
<organism evidence="2">
    <name type="scientific">viral metagenome</name>
    <dbReference type="NCBI Taxonomy" id="1070528"/>
    <lineage>
        <taxon>unclassified sequences</taxon>
        <taxon>metagenomes</taxon>
        <taxon>organismal metagenomes</taxon>
    </lineage>
</organism>
<dbReference type="AlphaFoldDB" id="A0A6C0JCC2"/>
<dbReference type="InterPro" id="IPR018306">
    <property type="entry name" value="Phage_T5_Orf172_DNA-bd"/>
</dbReference>
<evidence type="ECO:0000313" key="2">
    <source>
        <dbReference type="EMBL" id="QHU03023.1"/>
    </source>
</evidence>
<dbReference type="Pfam" id="PF10544">
    <property type="entry name" value="T5orf172"/>
    <property type="match status" value="1"/>
</dbReference>